<accession>A0A914X8S5</accession>
<name>A0A914X8S5_9BILA</name>
<dbReference type="WBParaSite" id="PSAMB.scaffold68size88002.g1395.t1">
    <property type="protein sequence ID" value="PSAMB.scaffold68size88002.g1395.t1"/>
    <property type="gene ID" value="PSAMB.scaffold68size88002.g1395"/>
</dbReference>
<dbReference type="Proteomes" id="UP000887566">
    <property type="component" value="Unplaced"/>
</dbReference>
<dbReference type="AlphaFoldDB" id="A0A914X8S5"/>
<evidence type="ECO:0000256" key="1">
    <source>
        <dbReference type="SAM" id="MobiDB-lite"/>
    </source>
</evidence>
<proteinExistence type="predicted"/>
<sequence length="119" mass="12649">MPASLLLTEITVARLGPSVCLTLSASPVGPLPKAGAPPHLRYQSAASTPRRRQHHQQQSAVGRREPRAARSSARSRARLPARFVSANRKRPDLHSVINDLAKQNTACGAFAAASASRPA</sequence>
<evidence type="ECO:0000313" key="2">
    <source>
        <dbReference type="Proteomes" id="UP000887566"/>
    </source>
</evidence>
<evidence type="ECO:0000313" key="3">
    <source>
        <dbReference type="WBParaSite" id="PSAMB.scaffold68size88002.g1395.t1"/>
    </source>
</evidence>
<keyword evidence="2" id="KW-1185">Reference proteome</keyword>
<protein>
    <submittedName>
        <fullName evidence="3">Uncharacterized protein</fullName>
    </submittedName>
</protein>
<reference evidence="3" key="1">
    <citation type="submission" date="2022-11" db="UniProtKB">
        <authorList>
            <consortium name="WormBaseParasite"/>
        </authorList>
    </citation>
    <scope>IDENTIFICATION</scope>
</reference>
<feature type="region of interest" description="Disordered" evidence="1">
    <location>
        <begin position="26"/>
        <end position="86"/>
    </location>
</feature>
<organism evidence="2 3">
    <name type="scientific">Plectus sambesii</name>
    <dbReference type="NCBI Taxonomy" id="2011161"/>
    <lineage>
        <taxon>Eukaryota</taxon>
        <taxon>Metazoa</taxon>
        <taxon>Ecdysozoa</taxon>
        <taxon>Nematoda</taxon>
        <taxon>Chromadorea</taxon>
        <taxon>Plectida</taxon>
        <taxon>Plectina</taxon>
        <taxon>Plectoidea</taxon>
        <taxon>Plectidae</taxon>
        <taxon>Plectus</taxon>
    </lineage>
</organism>